<evidence type="ECO:0000256" key="5">
    <source>
        <dbReference type="ARBA" id="ARBA00023254"/>
    </source>
</evidence>
<dbReference type="InterPro" id="IPR051294">
    <property type="entry name" value="HORMA_MeioticProgression"/>
</dbReference>
<dbReference type="PANTHER" id="PTHR48225">
    <property type="entry name" value="HORMA DOMAIN-CONTAINING PROTEIN 1"/>
    <property type="match status" value="1"/>
</dbReference>
<dbReference type="AlphaFoldDB" id="A0A158PLN8"/>
<dbReference type="Pfam" id="PF02301">
    <property type="entry name" value="HORMA"/>
    <property type="match status" value="1"/>
</dbReference>
<evidence type="ECO:0000256" key="1">
    <source>
        <dbReference type="ARBA" id="ARBA00004123"/>
    </source>
</evidence>
<evidence type="ECO:0000313" key="10">
    <source>
        <dbReference type="WBParaSite" id="ACOC_0001160701-mRNA-1"/>
    </source>
</evidence>
<dbReference type="Proteomes" id="UP000267027">
    <property type="component" value="Unassembled WGS sequence"/>
</dbReference>
<keyword evidence="9" id="KW-1185">Reference proteome</keyword>
<sequence>MKAIEQRYLRELMLVITPTNEDLLDAIEMYTWRMRYDVDGEPQAELRQGLQYLKRQTIELLLLLRVLCRDTLTPLPAGPSSMIRITYTDRTPKGYQAPGFYRSPEDPVLRPEPRHLERATLQTKYHGKATDHVDENAMKMRLKKVLQLPYPDDSLNDAFDEMGAGDEAHRSVNNDTIECISETALQQCESVEIAREEVGIADETSSRSSPRIPDSVSSNSPRLSVAAERGSVADLNISGSTPPAEEYPRRSRRGRLAVTTKQAQLVHECSESLVSSLSQVVNVSTPPSTNPFTVSEEKSLM</sequence>
<feature type="domain" description="HORMA" evidence="7">
    <location>
        <begin position="1"/>
        <end position="133"/>
    </location>
</feature>
<reference evidence="10" key="1">
    <citation type="submission" date="2016-04" db="UniProtKB">
        <authorList>
            <consortium name="WormBaseParasite"/>
        </authorList>
    </citation>
    <scope>IDENTIFICATION</scope>
</reference>
<reference evidence="8 9" key="2">
    <citation type="submission" date="2018-11" db="EMBL/GenBank/DDBJ databases">
        <authorList>
            <consortium name="Pathogen Informatics"/>
        </authorList>
    </citation>
    <scope>NUCLEOTIDE SEQUENCE [LARGE SCALE GENOMIC DNA]</scope>
    <source>
        <strain evidence="8 9">Costa Rica</strain>
    </source>
</reference>
<accession>A0A158PLN8</accession>
<protein>
    <submittedName>
        <fullName evidence="10">HORMA domain-containing protein</fullName>
    </submittedName>
</protein>
<dbReference type="WBParaSite" id="ACOC_0001160701-mRNA-1">
    <property type="protein sequence ID" value="ACOC_0001160701-mRNA-1"/>
    <property type="gene ID" value="ACOC_0001160701"/>
</dbReference>
<evidence type="ECO:0000256" key="6">
    <source>
        <dbReference type="SAM" id="MobiDB-lite"/>
    </source>
</evidence>
<feature type="region of interest" description="Disordered" evidence="6">
    <location>
        <begin position="197"/>
        <end position="255"/>
    </location>
</feature>
<evidence type="ECO:0000259" key="7">
    <source>
        <dbReference type="PROSITE" id="PS50815"/>
    </source>
</evidence>
<organism evidence="10">
    <name type="scientific">Angiostrongylus costaricensis</name>
    <name type="common">Nematode worm</name>
    <dbReference type="NCBI Taxonomy" id="334426"/>
    <lineage>
        <taxon>Eukaryota</taxon>
        <taxon>Metazoa</taxon>
        <taxon>Ecdysozoa</taxon>
        <taxon>Nematoda</taxon>
        <taxon>Chromadorea</taxon>
        <taxon>Rhabditida</taxon>
        <taxon>Rhabditina</taxon>
        <taxon>Rhabditomorpha</taxon>
        <taxon>Strongyloidea</taxon>
        <taxon>Metastrongylidae</taxon>
        <taxon>Angiostrongylus</taxon>
    </lineage>
</organism>
<dbReference type="GO" id="GO:0005634">
    <property type="term" value="C:nucleus"/>
    <property type="evidence" value="ECO:0007669"/>
    <property type="project" value="UniProtKB-SubCell"/>
</dbReference>
<gene>
    <name evidence="8" type="ORF">ACOC_LOCUS11608</name>
</gene>
<keyword evidence="4" id="KW-0539">Nucleus</keyword>
<evidence type="ECO:0000313" key="9">
    <source>
        <dbReference type="Proteomes" id="UP000267027"/>
    </source>
</evidence>
<dbReference type="GO" id="GO:0051321">
    <property type="term" value="P:meiotic cell cycle"/>
    <property type="evidence" value="ECO:0007669"/>
    <property type="project" value="UniProtKB-KW"/>
</dbReference>
<evidence type="ECO:0000256" key="4">
    <source>
        <dbReference type="ARBA" id="ARBA00023242"/>
    </source>
</evidence>
<keyword evidence="5" id="KW-0469">Meiosis</keyword>
<dbReference type="Gene3D" id="3.30.900.10">
    <property type="entry name" value="HORMA domain"/>
    <property type="match status" value="1"/>
</dbReference>
<proteinExistence type="predicted"/>
<evidence type="ECO:0000256" key="2">
    <source>
        <dbReference type="ARBA" id="ARBA00004286"/>
    </source>
</evidence>
<dbReference type="PROSITE" id="PS50815">
    <property type="entry name" value="HORMA"/>
    <property type="match status" value="1"/>
</dbReference>
<dbReference type="EMBL" id="UYYA01004738">
    <property type="protein sequence ID" value="VDM63193.1"/>
    <property type="molecule type" value="Genomic_DNA"/>
</dbReference>
<evidence type="ECO:0000256" key="3">
    <source>
        <dbReference type="ARBA" id="ARBA00022454"/>
    </source>
</evidence>
<comment type="subcellular location">
    <subcellularLocation>
        <location evidence="2">Chromosome</location>
    </subcellularLocation>
    <subcellularLocation>
        <location evidence="1">Nucleus</location>
    </subcellularLocation>
</comment>
<dbReference type="OrthoDB" id="1928087at2759"/>
<dbReference type="InterPro" id="IPR003511">
    <property type="entry name" value="HORMA_dom"/>
</dbReference>
<dbReference type="PANTHER" id="PTHR48225:SF7">
    <property type="entry name" value="MEIOSIS-SPECIFIC PROTEIN HOP1"/>
    <property type="match status" value="1"/>
</dbReference>
<name>A0A158PLN8_ANGCS</name>
<keyword evidence="3" id="KW-0158">Chromosome</keyword>
<evidence type="ECO:0000313" key="8">
    <source>
        <dbReference type="EMBL" id="VDM63193.1"/>
    </source>
</evidence>
<dbReference type="InterPro" id="IPR036570">
    <property type="entry name" value="HORMA_dom_sf"/>
</dbReference>
<dbReference type="GO" id="GO:0005694">
    <property type="term" value="C:chromosome"/>
    <property type="evidence" value="ECO:0007669"/>
    <property type="project" value="UniProtKB-SubCell"/>
</dbReference>